<organism evidence="1 2">
    <name type="scientific">Irpex rosettiformis</name>
    <dbReference type="NCBI Taxonomy" id="378272"/>
    <lineage>
        <taxon>Eukaryota</taxon>
        <taxon>Fungi</taxon>
        <taxon>Dikarya</taxon>
        <taxon>Basidiomycota</taxon>
        <taxon>Agaricomycotina</taxon>
        <taxon>Agaricomycetes</taxon>
        <taxon>Polyporales</taxon>
        <taxon>Irpicaceae</taxon>
        <taxon>Irpex</taxon>
    </lineage>
</organism>
<gene>
    <name evidence="1" type="ORF">BDY19DRAFT_916086</name>
</gene>
<proteinExistence type="predicted"/>
<keyword evidence="2" id="KW-1185">Reference proteome</keyword>
<dbReference type="EMBL" id="MU274900">
    <property type="protein sequence ID" value="KAI0095063.1"/>
    <property type="molecule type" value="Genomic_DNA"/>
</dbReference>
<accession>A0ACB8ULB6</accession>
<evidence type="ECO:0000313" key="1">
    <source>
        <dbReference type="EMBL" id="KAI0095063.1"/>
    </source>
</evidence>
<name>A0ACB8ULB6_9APHY</name>
<sequence>MQSSNCVQALPLEVVEDILVFLAIAGEFTSISSFAQACRRLRQFVYDPTDNHLWHRIFLTTFDDPCIGLGEAQGAQRPFDWGEETRKRIQASLLLRPGHKGPEPGLRAPVHRLRSAEWEHPSEGDPLTDYSVPLRIVLSVFNNLAPLPRSSAPSSEDLIGQEGSFVREMSLVEADARSPLAPPTVQGLWSSHLSRSILWLYSILNRGLPLILPCRFAHSRIDKAWLHSEESLALHKIIALCGIQFLLNAHPDGPANEYNWRWKFKDRFQWPRLGEQGRRDLIKRLCQARVFQMDYPSVRRCWGPFLQAETYPQTAGSAKLPPVTPFSSYSTEDDEYQPSIGRRSLEPPADKIYPDWVHLSAVRVVVESCLRSDDVFRDILAPLTDWSALRPGFWVPSNVDRSQQPLGNLSSLYERDWAGVEGVWQRCVVWLDYDNLVTQNYVDFGSNIEPIDEVVLIVPLTMKITGYSPSVIPGYEHLPDIRFEGEMGGALWDLEQDIRRIHGTVSVIADGSIRWSTYSSPAGDPEDDEWASEGVQLGGIGSRCGILGLWTGASHDQQGEPIGAWWQWRVV</sequence>
<comment type="caution">
    <text evidence="1">The sequence shown here is derived from an EMBL/GenBank/DDBJ whole genome shotgun (WGS) entry which is preliminary data.</text>
</comment>
<protein>
    <submittedName>
        <fullName evidence="1">Uncharacterized protein</fullName>
    </submittedName>
</protein>
<evidence type="ECO:0000313" key="2">
    <source>
        <dbReference type="Proteomes" id="UP001055072"/>
    </source>
</evidence>
<reference evidence="1" key="1">
    <citation type="journal article" date="2021" name="Environ. Microbiol.">
        <title>Gene family expansions and transcriptome signatures uncover fungal adaptations to wood decay.</title>
        <authorList>
            <person name="Hage H."/>
            <person name="Miyauchi S."/>
            <person name="Viragh M."/>
            <person name="Drula E."/>
            <person name="Min B."/>
            <person name="Chaduli D."/>
            <person name="Navarro D."/>
            <person name="Favel A."/>
            <person name="Norest M."/>
            <person name="Lesage-Meessen L."/>
            <person name="Balint B."/>
            <person name="Merenyi Z."/>
            <person name="de Eugenio L."/>
            <person name="Morin E."/>
            <person name="Martinez A.T."/>
            <person name="Baldrian P."/>
            <person name="Stursova M."/>
            <person name="Martinez M.J."/>
            <person name="Novotny C."/>
            <person name="Magnuson J.K."/>
            <person name="Spatafora J.W."/>
            <person name="Maurice S."/>
            <person name="Pangilinan J."/>
            <person name="Andreopoulos W."/>
            <person name="LaButti K."/>
            <person name="Hundley H."/>
            <person name="Na H."/>
            <person name="Kuo A."/>
            <person name="Barry K."/>
            <person name="Lipzen A."/>
            <person name="Henrissat B."/>
            <person name="Riley R."/>
            <person name="Ahrendt S."/>
            <person name="Nagy L.G."/>
            <person name="Grigoriev I.V."/>
            <person name="Martin F."/>
            <person name="Rosso M.N."/>
        </authorList>
    </citation>
    <scope>NUCLEOTIDE SEQUENCE</scope>
    <source>
        <strain evidence="1">CBS 384.51</strain>
    </source>
</reference>
<dbReference type="Proteomes" id="UP001055072">
    <property type="component" value="Unassembled WGS sequence"/>
</dbReference>